<dbReference type="InterPro" id="IPR051702">
    <property type="entry name" value="SH3_domain_YSC84-like"/>
</dbReference>
<organism evidence="3 4">
    <name type="scientific">Apiotrichum porosum</name>
    <dbReference type="NCBI Taxonomy" id="105984"/>
    <lineage>
        <taxon>Eukaryota</taxon>
        <taxon>Fungi</taxon>
        <taxon>Dikarya</taxon>
        <taxon>Basidiomycota</taxon>
        <taxon>Agaricomycotina</taxon>
        <taxon>Tremellomycetes</taxon>
        <taxon>Trichosporonales</taxon>
        <taxon>Trichosporonaceae</taxon>
        <taxon>Apiotrichum</taxon>
    </lineage>
</organism>
<feature type="region of interest" description="Disordered" evidence="1">
    <location>
        <begin position="432"/>
        <end position="473"/>
    </location>
</feature>
<dbReference type="GO" id="GO:0035091">
    <property type="term" value="F:phosphatidylinositol binding"/>
    <property type="evidence" value="ECO:0007669"/>
    <property type="project" value="TreeGrafter"/>
</dbReference>
<reference evidence="3 4" key="1">
    <citation type="submission" date="2018-11" db="EMBL/GenBank/DDBJ databases">
        <title>Genome sequence of Apiotrichum porosum DSM 27194.</title>
        <authorList>
            <person name="Aliyu H."/>
            <person name="Gorte O."/>
            <person name="Ochsenreither K."/>
        </authorList>
    </citation>
    <scope>NUCLEOTIDE SEQUENCE [LARGE SCALE GENOMIC DNA]</scope>
    <source>
        <strain evidence="3 4">DSM 27194</strain>
    </source>
</reference>
<accession>A0A427XLG3</accession>
<feature type="region of interest" description="Disordered" evidence="1">
    <location>
        <begin position="303"/>
        <end position="383"/>
    </location>
</feature>
<gene>
    <name evidence="3" type="ORF">EHS24_009367</name>
</gene>
<dbReference type="GeneID" id="39593910"/>
<proteinExistence type="predicted"/>
<dbReference type="PANTHER" id="PTHR15629:SF40">
    <property type="entry name" value="YSC84 ACTIN-BINDING DOMAIN-CONTAINING PROTEIN"/>
    <property type="match status" value="1"/>
</dbReference>
<feature type="region of interest" description="Disordered" evidence="1">
    <location>
        <begin position="1"/>
        <end position="28"/>
    </location>
</feature>
<dbReference type="PANTHER" id="PTHR15629">
    <property type="entry name" value="SH3YL1 PROTEIN"/>
    <property type="match status" value="1"/>
</dbReference>
<feature type="domain" description="Ysc84 actin-binding" evidence="2">
    <location>
        <begin position="164"/>
        <end position="286"/>
    </location>
</feature>
<dbReference type="AlphaFoldDB" id="A0A427XLG3"/>
<dbReference type="Proteomes" id="UP000279236">
    <property type="component" value="Unassembled WGS sequence"/>
</dbReference>
<dbReference type="CDD" id="cd11524">
    <property type="entry name" value="SYLF"/>
    <property type="match status" value="1"/>
</dbReference>
<keyword evidence="4" id="KW-1185">Reference proteome</keyword>
<dbReference type="OrthoDB" id="10255128at2759"/>
<comment type="caution">
    <text evidence="3">The sequence shown here is derived from an EMBL/GenBank/DDBJ whole genome shotgun (WGS) entry which is preliminary data.</text>
</comment>
<dbReference type="Pfam" id="PF04366">
    <property type="entry name" value="Ysc84"/>
    <property type="match status" value="1"/>
</dbReference>
<evidence type="ECO:0000313" key="3">
    <source>
        <dbReference type="EMBL" id="RSH79715.1"/>
    </source>
</evidence>
<dbReference type="EMBL" id="RSCE01000009">
    <property type="protein sequence ID" value="RSH79715.1"/>
    <property type="molecule type" value="Genomic_DNA"/>
</dbReference>
<name>A0A427XLG3_9TREE</name>
<dbReference type="InterPro" id="IPR007461">
    <property type="entry name" value="Ysc84_actin-binding"/>
</dbReference>
<feature type="region of interest" description="Disordered" evidence="1">
    <location>
        <begin position="491"/>
        <end position="525"/>
    </location>
</feature>
<evidence type="ECO:0000256" key="1">
    <source>
        <dbReference type="SAM" id="MobiDB-lite"/>
    </source>
</evidence>
<dbReference type="RefSeq" id="XP_028474824.1">
    <property type="nucleotide sequence ID" value="XM_028624656.1"/>
</dbReference>
<evidence type="ECO:0000259" key="2">
    <source>
        <dbReference type="Pfam" id="PF04366"/>
    </source>
</evidence>
<feature type="compositionally biased region" description="Polar residues" evidence="1">
    <location>
        <begin position="13"/>
        <end position="24"/>
    </location>
</feature>
<evidence type="ECO:0000313" key="4">
    <source>
        <dbReference type="Proteomes" id="UP000279236"/>
    </source>
</evidence>
<feature type="compositionally biased region" description="Low complexity" evidence="1">
    <location>
        <begin position="441"/>
        <end position="451"/>
    </location>
</feature>
<dbReference type="STRING" id="105984.A0A427XLG3"/>
<protein>
    <recommendedName>
        <fullName evidence="2">Ysc84 actin-binding domain-containing protein</fullName>
    </recommendedName>
</protein>
<sequence>MSFTPPPRRTPTASAYSSGSSTPEPSGWRAKMAAKSKSWGAVAIEKVTVVSDNVGGRVNTFAANRLGTEAFWPVTGDFPQEMDKAARILKQFTVDGIVTEDKKKKIKLVRKIPPKVIAEAKGLAIFTSMRSGIAPLGGAGGAGLVTAKLPDGTWSAPACISPNNLSTGFLIGVDIYDCILVIRTQKALESFGTHKFTLGTEIAVAAGPWGAGAAVEAGKEAAPVFSYVKSKGLYAGIEVVGQVFVERYEENGNLYHWPGVKARDILAGKVAVPREMANLTLALQEAESGRAQSRTNAGALEYVFDPNTVPRPTDDLELGEGEVLKLPPTPEMTNGHECESDPETEAIIRRSGLNRPDLPKRPGTAPPTGPPPPLPPRSSMRPVSINHAPVDYLVDASDPSEKAYAAPVGPPPHLAASYAPLTPSPLTPEVITPVSPISPMAGTSTSTATAGHADDAPPPAYDASTSAAESGFPDEKKVDFEKLAIVDDHAHVAAAPDSPKSEYNEDAYGGIEDTMPEGEMTEGERREWEQHLAAQKDAAREKEMMANKAV</sequence>
<feature type="compositionally biased region" description="Pro residues" evidence="1">
    <location>
        <begin position="364"/>
        <end position="376"/>
    </location>
</feature>